<organism evidence="1 2">
    <name type="scientific">Linum tenue</name>
    <dbReference type="NCBI Taxonomy" id="586396"/>
    <lineage>
        <taxon>Eukaryota</taxon>
        <taxon>Viridiplantae</taxon>
        <taxon>Streptophyta</taxon>
        <taxon>Embryophyta</taxon>
        <taxon>Tracheophyta</taxon>
        <taxon>Spermatophyta</taxon>
        <taxon>Magnoliopsida</taxon>
        <taxon>eudicotyledons</taxon>
        <taxon>Gunneridae</taxon>
        <taxon>Pentapetalae</taxon>
        <taxon>rosids</taxon>
        <taxon>fabids</taxon>
        <taxon>Malpighiales</taxon>
        <taxon>Linaceae</taxon>
        <taxon>Linum</taxon>
    </lineage>
</organism>
<dbReference type="AlphaFoldDB" id="A0AAV0QXI0"/>
<keyword evidence="2" id="KW-1185">Reference proteome</keyword>
<evidence type="ECO:0000313" key="2">
    <source>
        <dbReference type="Proteomes" id="UP001154282"/>
    </source>
</evidence>
<comment type="caution">
    <text evidence="1">The sequence shown here is derived from an EMBL/GenBank/DDBJ whole genome shotgun (WGS) entry which is preliminary data.</text>
</comment>
<dbReference type="Proteomes" id="UP001154282">
    <property type="component" value="Unassembled WGS sequence"/>
</dbReference>
<sequence>MNLSNVSDEFRIGDELLHLGRPWVVEPHGGVHELNYVPFASFQNLIQFPQINGAGLLHQQMLLLLRYRHSPPRVLPHRQRYEDCVHVRIVDDFFMAAAYPDRLRQLVCDGELLGFFRGGTGNGVKGGGRG</sequence>
<evidence type="ECO:0000313" key="1">
    <source>
        <dbReference type="EMBL" id="CAI0548962.1"/>
    </source>
</evidence>
<accession>A0AAV0QXI0</accession>
<proteinExistence type="predicted"/>
<dbReference type="EMBL" id="CAMGYJ010000010">
    <property type="protein sequence ID" value="CAI0548962.1"/>
    <property type="molecule type" value="Genomic_DNA"/>
</dbReference>
<name>A0AAV0QXI0_9ROSI</name>
<reference evidence="1" key="1">
    <citation type="submission" date="2022-08" db="EMBL/GenBank/DDBJ databases">
        <authorList>
            <person name="Gutierrez-Valencia J."/>
        </authorList>
    </citation>
    <scope>NUCLEOTIDE SEQUENCE</scope>
</reference>
<protein>
    <submittedName>
        <fullName evidence="1">Uncharacterized protein</fullName>
    </submittedName>
</protein>
<gene>
    <name evidence="1" type="ORF">LITE_LOCUS44955</name>
</gene>